<feature type="region of interest" description="Disordered" evidence="6">
    <location>
        <begin position="367"/>
        <end position="389"/>
    </location>
</feature>
<feature type="domain" description="Putative zinc-finger" evidence="8">
    <location>
        <begin position="266"/>
        <end position="299"/>
    </location>
</feature>
<protein>
    <submittedName>
        <fullName evidence="9">Sigma-70 family RNA polymerase sigma factor</fullName>
    </submittedName>
</protein>
<feature type="compositionally biased region" description="Low complexity" evidence="6">
    <location>
        <begin position="433"/>
        <end position="466"/>
    </location>
</feature>
<name>A0A6N9R0A3_9MICC</name>
<feature type="compositionally biased region" description="Low complexity" evidence="6">
    <location>
        <begin position="499"/>
        <end position="508"/>
    </location>
</feature>
<feature type="compositionally biased region" description="Gly residues" evidence="6">
    <location>
        <begin position="21"/>
        <end position="33"/>
    </location>
</feature>
<dbReference type="InterPro" id="IPR036388">
    <property type="entry name" value="WH-like_DNA-bd_sf"/>
</dbReference>
<keyword evidence="5" id="KW-0804">Transcription</keyword>
<accession>A0A6N9R0A3</accession>
<proteinExistence type="inferred from homology"/>
<comment type="caution">
    <text evidence="9">The sequence shown here is derived from an EMBL/GenBank/DDBJ whole genome shotgun (WGS) entry which is preliminary data.</text>
</comment>
<feature type="compositionally biased region" description="Basic and acidic residues" evidence="6">
    <location>
        <begin position="472"/>
        <end position="493"/>
    </location>
</feature>
<dbReference type="Pfam" id="PF04542">
    <property type="entry name" value="Sigma70_r2"/>
    <property type="match status" value="1"/>
</dbReference>
<evidence type="ECO:0000256" key="5">
    <source>
        <dbReference type="ARBA" id="ARBA00023163"/>
    </source>
</evidence>
<dbReference type="Gene3D" id="1.10.1740.10">
    <property type="match status" value="1"/>
</dbReference>
<comment type="similarity">
    <text evidence="1">Belongs to the sigma-70 factor family. ECF subfamily.</text>
</comment>
<dbReference type="SUPFAM" id="SSF88946">
    <property type="entry name" value="Sigma2 domain of RNA polymerase sigma factors"/>
    <property type="match status" value="1"/>
</dbReference>
<dbReference type="AlphaFoldDB" id="A0A6N9R0A3"/>
<dbReference type="InterPro" id="IPR041916">
    <property type="entry name" value="Anti_sigma_zinc_sf"/>
</dbReference>
<dbReference type="GO" id="GO:0006352">
    <property type="term" value="P:DNA-templated transcription initiation"/>
    <property type="evidence" value="ECO:0007669"/>
    <property type="project" value="InterPro"/>
</dbReference>
<dbReference type="Gene3D" id="1.10.10.10">
    <property type="entry name" value="Winged helix-like DNA-binding domain superfamily/Winged helix DNA-binding domain"/>
    <property type="match status" value="1"/>
</dbReference>
<dbReference type="InterPro" id="IPR007627">
    <property type="entry name" value="RNA_pol_sigma70_r2"/>
</dbReference>
<sequence length="696" mass="69007">MALGDGGGTGVGAPVPPPAMTGGGAVTAGTRGRGGVADCRAARAAVTMEVPSHFQWAESAMSHRAVPGTGDHPGQGGQRISDEHLLRAVREGDSHAFATLYERHRGAALAVARMHSRNEPEAEDLVSEAFTRVFALLKEGKGPREFLRAYLVTAVSRLAADRANELSRTRPVDPQPDGPLDRVQLFDDTVVRQVDSVVVARAFASLPERWQEVLWYLEIEGRKPRQVASAVGIQPNAVSALGTRAREGLRTAYMQEHVSARALEDCGEYSRQLGAFARGSLTPSRTKVVQEHLDRCPRCTAEYLQLQDLGIGMRGWLLPVLAGLPLWAGAGDRLVDALAGTSLAGFGAAASHAPGVAGTPAFDGAAGSATAASGGPGAGGSGAGAGASSGAAAAGQSTGIAAFASSGTGLAIATVGVLVAAAAAVGIVAVSNSPDDPSGGAPAVAASPDVNSSDGDAAASGARGSSETPAAGRDDAADGSDSRDGDSAGRDSDGGAADGGDSASVAQGDSGGSDGGGSVALGDSDASRPEQARENVPQGQDPDGQAGRNQGDSQGRWPGGAPLPGDPGAPGNGAGGATPSSAADLGTDPDVPPTPSPSPFPGDADPGGNPADPGEGTSPAPSDATQSPVPSPSTGVAPPPPTTTDPGCEMSLGLGGREIICLDGLPPLPTFPPLPAPPLPPSALVPSVSLNIFLPR</sequence>
<dbReference type="GO" id="GO:0016987">
    <property type="term" value="F:sigma factor activity"/>
    <property type="evidence" value="ECO:0007669"/>
    <property type="project" value="UniProtKB-KW"/>
</dbReference>
<keyword evidence="4" id="KW-0238">DNA-binding</keyword>
<evidence type="ECO:0000313" key="10">
    <source>
        <dbReference type="Proteomes" id="UP000471026"/>
    </source>
</evidence>
<gene>
    <name evidence="9" type="ORF">GKZ75_11865</name>
</gene>
<evidence type="ECO:0000313" key="9">
    <source>
        <dbReference type="EMBL" id="NDO78899.1"/>
    </source>
</evidence>
<feature type="compositionally biased region" description="Gly residues" evidence="6">
    <location>
        <begin position="1"/>
        <end position="11"/>
    </location>
</feature>
<feature type="compositionally biased region" description="Gly residues" evidence="6">
    <location>
        <begin position="509"/>
        <end position="519"/>
    </location>
</feature>
<dbReference type="Proteomes" id="UP000471026">
    <property type="component" value="Unassembled WGS sequence"/>
</dbReference>
<dbReference type="SUPFAM" id="SSF88659">
    <property type="entry name" value="Sigma3 and sigma4 domains of RNA polymerase sigma factors"/>
    <property type="match status" value="1"/>
</dbReference>
<reference evidence="9 10" key="1">
    <citation type="submission" date="2019-11" db="EMBL/GenBank/DDBJ databases">
        <title>Draft genome sequence of Kocuria indica DP-K7, a methyl red degrading Actinobacterium.</title>
        <authorList>
            <person name="Kumaran S."/>
            <person name="Tischler D."/>
            <person name="Ngo A.C.R."/>
            <person name="Schultes F."/>
        </authorList>
    </citation>
    <scope>NUCLEOTIDE SEQUENCE [LARGE SCALE GENOMIC DNA]</scope>
    <source>
        <strain evidence="9 10">DP-K7</strain>
    </source>
</reference>
<dbReference type="InterPro" id="IPR027383">
    <property type="entry name" value="Znf_put"/>
</dbReference>
<dbReference type="Pfam" id="PF13490">
    <property type="entry name" value="zf-HC2"/>
    <property type="match status" value="1"/>
</dbReference>
<dbReference type="EMBL" id="WMHZ01000020">
    <property type="protein sequence ID" value="NDO78899.1"/>
    <property type="molecule type" value="Genomic_DNA"/>
</dbReference>
<keyword evidence="3" id="KW-0731">Sigma factor</keyword>
<keyword evidence="2" id="KW-0805">Transcription regulation</keyword>
<evidence type="ECO:0000259" key="8">
    <source>
        <dbReference type="Pfam" id="PF13490"/>
    </source>
</evidence>
<evidence type="ECO:0000256" key="2">
    <source>
        <dbReference type="ARBA" id="ARBA00023015"/>
    </source>
</evidence>
<feature type="region of interest" description="Disordered" evidence="6">
    <location>
        <begin position="1"/>
        <end position="33"/>
    </location>
</feature>
<evidence type="ECO:0000256" key="3">
    <source>
        <dbReference type="ARBA" id="ARBA00023082"/>
    </source>
</evidence>
<dbReference type="GO" id="GO:0003677">
    <property type="term" value="F:DNA binding"/>
    <property type="evidence" value="ECO:0007669"/>
    <property type="project" value="UniProtKB-KW"/>
</dbReference>
<feature type="compositionally biased region" description="Gly residues" evidence="6">
    <location>
        <begin position="374"/>
        <end position="387"/>
    </location>
</feature>
<dbReference type="PANTHER" id="PTHR43133">
    <property type="entry name" value="RNA POLYMERASE ECF-TYPE SIGMA FACTO"/>
    <property type="match status" value="1"/>
</dbReference>
<dbReference type="InterPro" id="IPR013324">
    <property type="entry name" value="RNA_pol_sigma_r3/r4-like"/>
</dbReference>
<organism evidence="9 10">
    <name type="scientific">Kocuria marina subsp. indica</name>
    <dbReference type="NCBI Taxonomy" id="1049583"/>
    <lineage>
        <taxon>Bacteria</taxon>
        <taxon>Bacillati</taxon>
        <taxon>Actinomycetota</taxon>
        <taxon>Actinomycetes</taxon>
        <taxon>Micrococcales</taxon>
        <taxon>Micrococcaceae</taxon>
        <taxon>Kocuria</taxon>
    </lineage>
</organism>
<feature type="compositionally biased region" description="Pro residues" evidence="6">
    <location>
        <begin position="590"/>
        <end position="600"/>
    </location>
</feature>
<dbReference type="PANTHER" id="PTHR43133:SF8">
    <property type="entry name" value="RNA POLYMERASE SIGMA FACTOR HI_1459-RELATED"/>
    <property type="match status" value="1"/>
</dbReference>
<dbReference type="InterPro" id="IPR013325">
    <property type="entry name" value="RNA_pol_sigma_r2"/>
</dbReference>
<feature type="region of interest" description="Disordered" evidence="6">
    <location>
        <begin position="433"/>
        <end position="652"/>
    </location>
</feature>
<dbReference type="InterPro" id="IPR014284">
    <property type="entry name" value="RNA_pol_sigma-70_dom"/>
</dbReference>
<dbReference type="NCBIfam" id="TIGR02937">
    <property type="entry name" value="sigma70-ECF"/>
    <property type="match status" value="1"/>
</dbReference>
<evidence type="ECO:0000256" key="4">
    <source>
        <dbReference type="ARBA" id="ARBA00023125"/>
    </source>
</evidence>
<evidence type="ECO:0000256" key="6">
    <source>
        <dbReference type="SAM" id="MobiDB-lite"/>
    </source>
</evidence>
<feature type="domain" description="RNA polymerase sigma-70 region 2" evidence="7">
    <location>
        <begin position="100"/>
        <end position="167"/>
    </location>
</feature>
<evidence type="ECO:0000256" key="1">
    <source>
        <dbReference type="ARBA" id="ARBA00010641"/>
    </source>
</evidence>
<dbReference type="InterPro" id="IPR039425">
    <property type="entry name" value="RNA_pol_sigma-70-like"/>
</dbReference>
<dbReference type="Gene3D" id="1.10.10.1320">
    <property type="entry name" value="Anti-sigma factor, zinc-finger domain"/>
    <property type="match status" value="1"/>
</dbReference>
<evidence type="ECO:0000259" key="7">
    <source>
        <dbReference type="Pfam" id="PF04542"/>
    </source>
</evidence>